<protein>
    <submittedName>
        <fullName evidence="2">Uncharacterized protein</fullName>
    </submittedName>
</protein>
<dbReference type="AlphaFoldDB" id="A0A9J5ZFV1"/>
<sequence>MDSNSSGGRTTKEHPGRQFRRPTRTPNNRSGRLQPAGTRPALRPAPATTDNPRRQQLPDDNNNEPMSFASLLLSSGKT</sequence>
<evidence type="ECO:0000256" key="1">
    <source>
        <dbReference type="SAM" id="MobiDB-lite"/>
    </source>
</evidence>
<reference evidence="2 3" key="1">
    <citation type="submission" date="2020-09" db="EMBL/GenBank/DDBJ databases">
        <title>De no assembly of potato wild relative species, Solanum commersonii.</title>
        <authorList>
            <person name="Cho K."/>
        </authorList>
    </citation>
    <scope>NUCLEOTIDE SEQUENCE [LARGE SCALE GENOMIC DNA]</scope>
    <source>
        <strain evidence="2">LZ3.2</strain>
        <tissue evidence="2">Leaf</tissue>
    </source>
</reference>
<accession>A0A9J5ZFV1</accession>
<dbReference type="EMBL" id="JACXVP010000004">
    <property type="protein sequence ID" value="KAG5610839.1"/>
    <property type="molecule type" value="Genomic_DNA"/>
</dbReference>
<keyword evidence="3" id="KW-1185">Reference proteome</keyword>
<comment type="caution">
    <text evidence="2">The sequence shown here is derived from an EMBL/GenBank/DDBJ whole genome shotgun (WGS) entry which is preliminary data.</text>
</comment>
<feature type="region of interest" description="Disordered" evidence="1">
    <location>
        <begin position="1"/>
        <end position="78"/>
    </location>
</feature>
<evidence type="ECO:0000313" key="3">
    <source>
        <dbReference type="Proteomes" id="UP000824120"/>
    </source>
</evidence>
<proteinExistence type="predicted"/>
<organism evidence="2 3">
    <name type="scientific">Solanum commersonii</name>
    <name type="common">Commerson's wild potato</name>
    <name type="synonym">Commerson's nightshade</name>
    <dbReference type="NCBI Taxonomy" id="4109"/>
    <lineage>
        <taxon>Eukaryota</taxon>
        <taxon>Viridiplantae</taxon>
        <taxon>Streptophyta</taxon>
        <taxon>Embryophyta</taxon>
        <taxon>Tracheophyta</taxon>
        <taxon>Spermatophyta</taxon>
        <taxon>Magnoliopsida</taxon>
        <taxon>eudicotyledons</taxon>
        <taxon>Gunneridae</taxon>
        <taxon>Pentapetalae</taxon>
        <taxon>asterids</taxon>
        <taxon>lamiids</taxon>
        <taxon>Solanales</taxon>
        <taxon>Solanaceae</taxon>
        <taxon>Solanoideae</taxon>
        <taxon>Solaneae</taxon>
        <taxon>Solanum</taxon>
    </lineage>
</organism>
<dbReference type="Proteomes" id="UP000824120">
    <property type="component" value="Chromosome 4"/>
</dbReference>
<gene>
    <name evidence="2" type="ORF">H5410_022120</name>
</gene>
<name>A0A9J5ZFV1_SOLCO</name>
<evidence type="ECO:0000313" key="2">
    <source>
        <dbReference type="EMBL" id="KAG5610839.1"/>
    </source>
</evidence>